<feature type="binding site" evidence="8">
    <location>
        <position position="211"/>
    </location>
    <ligand>
        <name>GTP</name>
        <dbReference type="ChEBI" id="CHEBI:37565"/>
    </ligand>
</feature>
<dbReference type="InterPro" id="IPR018316">
    <property type="entry name" value="Tubulin/FtsZ_2-layer-sand-dom"/>
</dbReference>
<dbReference type="Gene3D" id="3.40.50.1440">
    <property type="entry name" value="Tubulin/FtsZ, GTPase domain"/>
    <property type="match status" value="1"/>
</dbReference>
<keyword evidence="6 8" id="KW-0717">Septation</keyword>
<dbReference type="InterPro" id="IPR024757">
    <property type="entry name" value="FtsZ_C"/>
</dbReference>
<dbReference type="PRINTS" id="PR00423">
    <property type="entry name" value="CELLDVISFTSZ"/>
</dbReference>
<dbReference type="SUPFAM" id="SSF52490">
    <property type="entry name" value="Tubulin nucleotide-binding domain-like"/>
    <property type="match status" value="1"/>
</dbReference>
<evidence type="ECO:0000256" key="7">
    <source>
        <dbReference type="ARBA" id="ARBA00023306"/>
    </source>
</evidence>
<dbReference type="Pfam" id="PF12327">
    <property type="entry name" value="FtsZ_C"/>
    <property type="match status" value="1"/>
</dbReference>
<evidence type="ECO:0000313" key="15">
    <source>
        <dbReference type="Proteomes" id="UP000318353"/>
    </source>
</evidence>
<gene>
    <name evidence="8 13" type="primary">ftsZ</name>
    <name evidence="14" type="ORF">EUX50_09205</name>
    <name evidence="13" type="ORF">EUX54_02060</name>
</gene>
<dbReference type="GO" id="GO:0003924">
    <property type="term" value="F:GTPase activity"/>
    <property type="evidence" value="ECO:0007669"/>
    <property type="project" value="UniProtKB-UniRule"/>
</dbReference>
<evidence type="ECO:0000256" key="5">
    <source>
        <dbReference type="ARBA" id="ARBA00023134"/>
    </source>
</evidence>
<dbReference type="NCBIfam" id="TIGR00065">
    <property type="entry name" value="ftsZ"/>
    <property type="match status" value="1"/>
</dbReference>
<organism evidence="13 16">
    <name type="scientific">Haemophilus haemolyticus</name>
    <dbReference type="NCBI Taxonomy" id="726"/>
    <lineage>
        <taxon>Bacteria</taxon>
        <taxon>Pseudomonadati</taxon>
        <taxon>Pseudomonadota</taxon>
        <taxon>Gammaproteobacteria</taxon>
        <taxon>Pasteurellales</taxon>
        <taxon>Pasteurellaceae</taxon>
        <taxon>Haemophilus</taxon>
    </lineage>
</organism>
<evidence type="ECO:0000259" key="11">
    <source>
        <dbReference type="SMART" id="SM00864"/>
    </source>
</evidence>
<evidence type="ECO:0000256" key="6">
    <source>
        <dbReference type="ARBA" id="ARBA00023210"/>
    </source>
</evidence>
<dbReference type="PANTHER" id="PTHR30314">
    <property type="entry name" value="CELL DIVISION PROTEIN FTSZ-RELATED"/>
    <property type="match status" value="1"/>
</dbReference>
<dbReference type="Proteomes" id="UP000318353">
    <property type="component" value="Unassembled WGS sequence"/>
</dbReference>
<dbReference type="FunFam" id="3.40.50.1440:FF:000023">
    <property type="entry name" value="Cell division protein FtsZ"/>
    <property type="match status" value="1"/>
</dbReference>
<dbReference type="InterPro" id="IPR020805">
    <property type="entry name" value="Cell_div_FtsZ_CS"/>
</dbReference>
<dbReference type="AlphaFoldDB" id="A0A502JXL9"/>
<dbReference type="GO" id="GO:0032153">
    <property type="term" value="C:cell division site"/>
    <property type="evidence" value="ECO:0007669"/>
    <property type="project" value="UniProtKB-UniRule"/>
</dbReference>
<dbReference type="PROSITE" id="PS01135">
    <property type="entry name" value="FTSZ_2"/>
    <property type="match status" value="1"/>
</dbReference>
<evidence type="ECO:0000256" key="2">
    <source>
        <dbReference type="ARBA" id="ARBA00022490"/>
    </source>
</evidence>
<evidence type="ECO:0000313" key="14">
    <source>
        <dbReference type="EMBL" id="TPH02319.1"/>
    </source>
</evidence>
<keyword evidence="5 8" id="KW-0342">GTP-binding</keyword>
<sequence length="419" mass="44935">MLYPEYPEYDNFNESGALIKVVGVGGGGGNAVNHMVMNMVKQEMGGTYLGESTLTSEEHGRIIFYAVNTDAQALRKSHVQQTVQIGGETTKGLGAGANPNIGRKAAEDDQEEIRKMLEGADMVFIAAGMGGGTGTGAAPVVARIAKELGILTVAVVTKPFAFEGKKRMQFAELGIKDLAQYVDSMIIIPNQQIQKVLPKNAKLIDAFAAANDVLRNSVMGISDMITSPGLINVDFADVRTVMSEMGQAMIGFGSAVGSAGEGRAEEAARIAVRNDLLEKIDLSNAKGILVNITAGMDLSFEEFNIVGETVGSFASEDATVVIGTSLVPEMTDEIRVTIVATGLGDISVNEPIQVVRPVRQPQDVSIVPDIRRPEPVEETKTVEEEYHRPLDKPITDRLDMFKNNAFFNPAAQRDENSSN</sequence>
<feature type="domain" description="Tubulin/FtsZ 2-layer sandwich" evidence="12">
    <location>
        <begin position="231"/>
        <end position="352"/>
    </location>
</feature>
<dbReference type="GO" id="GO:0043093">
    <property type="term" value="P:FtsZ-dependent cytokinesis"/>
    <property type="evidence" value="ECO:0007669"/>
    <property type="project" value="UniProtKB-UniRule"/>
</dbReference>
<dbReference type="SMART" id="SM00864">
    <property type="entry name" value="Tubulin"/>
    <property type="match status" value="1"/>
</dbReference>
<dbReference type="Pfam" id="PF00091">
    <property type="entry name" value="Tubulin"/>
    <property type="match status" value="1"/>
</dbReference>
<dbReference type="GO" id="GO:0005737">
    <property type="term" value="C:cytoplasm"/>
    <property type="evidence" value="ECO:0007669"/>
    <property type="project" value="UniProtKB-SubCell"/>
</dbReference>
<evidence type="ECO:0000256" key="9">
    <source>
        <dbReference type="NCBIfam" id="TIGR00065"/>
    </source>
</evidence>
<keyword evidence="2 8" id="KW-0963">Cytoplasm</keyword>
<evidence type="ECO:0000256" key="4">
    <source>
        <dbReference type="ARBA" id="ARBA00022741"/>
    </source>
</evidence>
<dbReference type="HAMAP" id="MF_00909">
    <property type="entry name" value="FtsZ"/>
    <property type="match status" value="1"/>
</dbReference>
<feature type="binding site" evidence="8">
    <location>
        <begin position="26"/>
        <end position="30"/>
    </location>
    <ligand>
        <name>GTP</name>
        <dbReference type="ChEBI" id="CHEBI:37565"/>
    </ligand>
</feature>
<dbReference type="InterPro" id="IPR045061">
    <property type="entry name" value="FtsZ/CetZ"/>
</dbReference>
<dbReference type="PROSITE" id="PS01134">
    <property type="entry name" value="FTSZ_1"/>
    <property type="match status" value="1"/>
</dbReference>
<evidence type="ECO:0000313" key="13">
    <source>
        <dbReference type="EMBL" id="TPH01395.1"/>
    </source>
</evidence>
<dbReference type="InterPro" id="IPR008280">
    <property type="entry name" value="Tub_FtsZ_C"/>
</dbReference>
<reference evidence="15 16" key="1">
    <citation type="submission" date="2019-01" db="EMBL/GenBank/DDBJ databases">
        <title>Comparative genomic analysis identifies haemin-independent Haemophilus haemolyticus: a formal re-classification of Haemophilus intermedius.</title>
        <authorList>
            <person name="Harris T.M."/>
            <person name="Price E.P."/>
            <person name="Sarovich D.S."/>
            <person name="Norskov-Lauritsen N."/>
            <person name="Beissbarth J."/>
            <person name="Chang A.B."/>
            <person name="Smith-Vaughan H.C."/>
        </authorList>
    </citation>
    <scope>NUCLEOTIDE SEQUENCE [LARGE SCALE GENOMIC DNA]</scope>
    <source>
        <strain evidence="14 15">CCUG 15949</strain>
        <strain evidence="13 16">CCUG 30218</strain>
    </source>
</reference>
<dbReference type="GO" id="GO:0000917">
    <property type="term" value="P:division septum assembly"/>
    <property type="evidence" value="ECO:0007669"/>
    <property type="project" value="UniProtKB-KW"/>
</dbReference>
<evidence type="ECO:0000256" key="8">
    <source>
        <dbReference type="HAMAP-Rule" id="MF_00909"/>
    </source>
</evidence>
<keyword evidence="4 8" id="KW-0547">Nucleotide-binding</keyword>
<evidence type="ECO:0000313" key="16">
    <source>
        <dbReference type="Proteomes" id="UP000318695"/>
    </source>
</evidence>
<evidence type="ECO:0000256" key="10">
    <source>
        <dbReference type="RuleBase" id="RU000631"/>
    </source>
</evidence>
<proteinExistence type="inferred from homology"/>
<feature type="binding site" evidence="8">
    <location>
        <begin position="132"/>
        <end position="134"/>
    </location>
    <ligand>
        <name>GTP</name>
        <dbReference type="ChEBI" id="CHEBI:37565"/>
    </ligand>
</feature>
<comment type="subcellular location">
    <subcellularLocation>
        <location evidence="8">Cytoplasm</location>
    </subcellularLocation>
    <text evidence="8">Assembles at midcell at the inner surface of the cytoplasmic membrane.</text>
</comment>
<accession>A0A502JXL9</accession>
<dbReference type="SMART" id="SM00865">
    <property type="entry name" value="Tubulin_C"/>
    <property type="match status" value="1"/>
</dbReference>
<dbReference type="GO" id="GO:0005525">
    <property type="term" value="F:GTP binding"/>
    <property type="evidence" value="ECO:0007669"/>
    <property type="project" value="UniProtKB-UniRule"/>
</dbReference>
<comment type="function">
    <text evidence="8 10">Essential cell division protein that forms a contractile ring structure (Z ring) at the future cell division site. The regulation of the ring assembly controls the timing and the location of cell division. One of the functions of the FtsZ ring is to recruit other cell division proteins to the septum to produce a new cell wall between the dividing cells. Binds GTP and shows GTPase activity.</text>
</comment>
<comment type="caution">
    <text evidence="13">The sequence shown here is derived from an EMBL/GenBank/DDBJ whole genome shotgun (WGS) entry which is preliminary data.</text>
</comment>
<keyword evidence="7 8" id="KW-0131">Cell cycle</keyword>
<dbReference type="EMBL" id="SDPH01000042">
    <property type="protein sequence ID" value="TPH02319.1"/>
    <property type="molecule type" value="Genomic_DNA"/>
</dbReference>
<dbReference type="InterPro" id="IPR000158">
    <property type="entry name" value="Cell_div_FtsZ"/>
</dbReference>
<feature type="domain" description="Tubulin/FtsZ GTPase" evidence="11">
    <location>
        <begin position="18"/>
        <end position="229"/>
    </location>
</feature>
<dbReference type="SUPFAM" id="SSF55307">
    <property type="entry name" value="Tubulin C-terminal domain-like"/>
    <property type="match status" value="1"/>
</dbReference>
<keyword evidence="3 8" id="KW-0132">Cell division</keyword>
<dbReference type="PANTHER" id="PTHR30314:SF3">
    <property type="entry name" value="MITOCHONDRIAL DIVISION PROTEIN FSZA"/>
    <property type="match status" value="1"/>
</dbReference>
<dbReference type="CDD" id="cd02201">
    <property type="entry name" value="FtsZ_type1"/>
    <property type="match status" value="1"/>
</dbReference>
<name>A0A502JXL9_HAEHA</name>
<keyword evidence="15" id="KW-1185">Reference proteome</keyword>
<evidence type="ECO:0000256" key="3">
    <source>
        <dbReference type="ARBA" id="ARBA00022618"/>
    </source>
</evidence>
<dbReference type="GO" id="GO:0051258">
    <property type="term" value="P:protein polymerization"/>
    <property type="evidence" value="ECO:0007669"/>
    <property type="project" value="UniProtKB-UniRule"/>
</dbReference>
<dbReference type="EMBL" id="SDPI01000005">
    <property type="protein sequence ID" value="TPH01395.1"/>
    <property type="molecule type" value="Genomic_DNA"/>
</dbReference>
<dbReference type="InterPro" id="IPR003008">
    <property type="entry name" value="Tubulin_FtsZ_GTPase"/>
</dbReference>
<feature type="binding site" evidence="8">
    <location>
        <position position="167"/>
    </location>
    <ligand>
        <name>GTP</name>
        <dbReference type="ChEBI" id="CHEBI:37565"/>
    </ligand>
</feature>
<protein>
    <recommendedName>
        <fullName evidence="8 9">Cell division protein FtsZ</fullName>
    </recommendedName>
</protein>
<evidence type="ECO:0000256" key="1">
    <source>
        <dbReference type="ARBA" id="ARBA00009690"/>
    </source>
</evidence>
<feature type="binding site" evidence="8">
    <location>
        <position position="163"/>
    </location>
    <ligand>
        <name>GTP</name>
        <dbReference type="ChEBI" id="CHEBI:37565"/>
    </ligand>
</feature>
<dbReference type="Proteomes" id="UP000318695">
    <property type="component" value="Unassembled WGS sequence"/>
</dbReference>
<evidence type="ECO:0000259" key="12">
    <source>
        <dbReference type="SMART" id="SM00865"/>
    </source>
</evidence>
<dbReference type="InterPro" id="IPR036525">
    <property type="entry name" value="Tubulin/FtsZ_GTPase_sf"/>
</dbReference>
<comment type="similarity">
    <text evidence="1 8 10">Belongs to the FtsZ family.</text>
</comment>
<dbReference type="RefSeq" id="WP_139990268.1">
    <property type="nucleotide sequence ID" value="NZ_SDPH01000042.1"/>
</dbReference>
<comment type="subunit">
    <text evidence="8">Homodimer. Polymerizes to form a dynamic ring structure in a strictly GTP-dependent manner. Interacts directly with several other division proteins.</text>
</comment>